<dbReference type="KEGG" id="adv:DJ533_18635"/>
<evidence type="ECO:0000313" key="2">
    <source>
        <dbReference type="Proteomes" id="UP000245977"/>
    </source>
</evidence>
<evidence type="ECO:0000313" key="1">
    <source>
        <dbReference type="EMBL" id="QEE14167.1"/>
    </source>
</evidence>
<reference evidence="1" key="1">
    <citation type="submission" date="2019-08" db="EMBL/GenBank/DDBJ databases">
        <title>The complete genome of Acinetobacter defluvii strain WCHAD010030.</title>
        <authorList>
            <person name="Hu Y."/>
            <person name="Qin J."/>
            <person name="Feng Y."/>
            <person name="Zong Z."/>
        </authorList>
    </citation>
    <scope>NUCLEOTIDE SEQUENCE</scope>
    <source>
        <strain evidence="1">WCHA30</strain>
    </source>
</reference>
<protein>
    <submittedName>
        <fullName evidence="1">Uncharacterized protein</fullName>
    </submittedName>
</protein>
<accession>A0A5B9D580</accession>
<organism evidence="1 2">
    <name type="scientific">Acinetobacter defluvii</name>
    <dbReference type="NCBI Taxonomy" id="1871111"/>
    <lineage>
        <taxon>Bacteria</taxon>
        <taxon>Pseudomonadati</taxon>
        <taxon>Pseudomonadota</taxon>
        <taxon>Gammaproteobacteria</taxon>
        <taxon>Moraxellales</taxon>
        <taxon>Moraxellaceae</taxon>
        <taxon>Acinetobacter</taxon>
    </lineage>
</organism>
<sequence length="75" mass="8343">MNFIAGHQNGFAKTIAKLLEGLDEFQLFEYTLILINNQQSTINNQQSTINNQQSIINNCAPILVEERCASALSTT</sequence>
<gene>
    <name evidence="1" type="ORF">DJ533_18635</name>
</gene>
<dbReference type="Proteomes" id="UP000245977">
    <property type="component" value="Chromosome"/>
</dbReference>
<name>A0A5B9D580_9GAMM</name>
<proteinExistence type="predicted"/>
<dbReference type="EMBL" id="CP029397">
    <property type="protein sequence ID" value="QEE14167.1"/>
    <property type="molecule type" value="Genomic_DNA"/>
</dbReference>
<keyword evidence="2" id="KW-1185">Reference proteome</keyword>
<dbReference type="AlphaFoldDB" id="A0A5B9D580"/>